<dbReference type="PROSITE" id="PS51257">
    <property type="entry name" value="PROKAR_LIPOPROTEIN"/>
    <property type="match status" value="1"/>
</dbReference>
<keyword evidence="2" id="KW-1185">Reference proteome</keyword>
<accession>A0ABP8CZ74</accession>
<sequence>MKKIAFVIFFCFLLIGCSKLLGEEVARLEINKTSNTELYPKEAALSLSKGEKISFWTDTDVVYEDDVALIYTVEIWKDSVNIGGLKLDALKTNPTVMELRKTIGNKTSWSFSGKMKHITIKETGNYTFKAILNSSDNPSLKINKAELVLKK</sequence>
<dbReference type="Proteomes" id="UP001501682">
    <property type="component" value="Unassembled WGS sequence"/>
</dbReference>
<proteinExistence type="predicted"/>
<comment type="caution">
    <text evidence="1">The sequence shown here is derived from an EMBL/GenBank/DDBJ whole genome shotgun (WGS) entry which is preliminary data.</text>
</comment>
<evidence type="ECO:0000313" key="1">
    <source>
        <dbReference type="EMBL" id="GAA4245184.1"/>
    </source>
</evidence>
<dbReference type="EMBL" id="BAABCB010000027">
    <property type="protein sequence ID" value="GAA4245184.1"/>
    <property type="molecule type" value="Genomic_DNA"/>
</dbReference>
<evidence type="ECO:0000313" key="2">
    <source>
        <dbReference type="Proteomes" id="UP001501682"/>
    </source>
</evidence>
<name>A0ABP8CZ74_9FLAO</name>
<protein>
    <recommendedName>
        <fullName evidence="3">Lipoprotein</fullName>
    </recommendedName>
</protein>
<reference evidence="2" key="1">
    <citation type="journal article" date="2019" name="Int. J. Syst. Evol. Microbiol.">
        <title>The Global Catalogue of Microorganisms (GCM) 10K type strain sequencing project: providing services to taxonomists for standard genome sequencing and annotation.</title>
        <authorList>
            <consortium name="The Broad Institute Genomics Platform"/>
            <consortium name="The Broad Institute Genome Sequencing Center for Infectious Disease"/>
            <person name="Wu L."/>
            <person name="Ma J."/>
        </authorList>
    </citation>
    <scope>NUCLEOTIDE SEQUENCE [LARGE SCALE GENOMIC DNA]</scope>
    <source>
        <strain evidence="2">JCM 17633</strain>
    </source>
</reference>
<evidence type="ECO:0008006" key="3">
    <source>
        <dbReference type="Google" id="ProtNLM"/>
    </source>
</evidence>
<dbReference type="RefSeq" id="WP_215925037.1">
    <property type="nucleotide sequence ID" value="NZ_BAABCB010000027.1"/>
</dbReference>
<gene>
    <name evidence="1" type="ORF">GCM10022292_26560</name>
</gene>
<organism evidence="1 2">
    <name type="scientific">Winogradskyella damuponensis</name>
    <dbReference type="NCBI Taxonomy" id="943939"/>
    <lineage>
        <taxon>Bacteria</taxon>
        <taxon>Pseudomonadati</taxon>
        <taxon>Bacteroidota</taxon>
        <taxon>Flavobacteriia</taxon>
        <taxon>Flavobacteriales</taxon>
        <taxon>Flavobacteriaceae</taxon>
        <taxon>Winogradskyella</taxon>
    </lineage>
</organism>